<comment type="caution">
    <text evidence="12">The sequence shown here is derived from an EMBL/GenBank/DDBJ whole genome shotgun (WGS) entry which is preliminary data.</text>
</comment>
<evidence type="ECO:0000256" key="7">
    <source>
        <dbReference type="ARBA" id="ARBA00022917"/>
    </source>
</evidence>
<dbReference type="GO" id="GO:0004823">
    <property type="term" value="F:leucine-tRNA ligase activity"/>
    <property type="evidence" value="ECO:0007669"/>
    <property type="project" value="UniProtKB-UniRule"/>
</dbReference>
<evidence type="ECO:0000256" key="8">
    <source>
        <dbReference type="ARBA" id="ARBA00023146"/>
    </source>
</evidence>
<evidence type="ECO:0000256" key="9">
    <source>
        <dbReference type="ARBA" id="ARBA00047469"/>
    </source>
</evidence>
<dbReference type="FunFam" id="1.10.730.10:FF:000002">
    <property type="entry name" value="Leucine--tRNA ligase"/>
    <property type="match status" value="1"/>
</dbReference>
<evidence type="ECO:0000256" key="3">
    <source>
        <dbReference type="ARBA" id="ARBA00022598"/>
    </source>
</evidence>
<keyword evidence="2 10" id="KW-0963">Cytoplasm</keyword>
<dbReference type="EMBL" id="PCYI01000019">
    <property type="protein sequence ID" value="PIR44851.1"/>
    <property type="molecule type" value="Genomic_DNA"/>
</dbReference>
<dbReference type="Gene3D" id="1.10.730.10">
    <property type="entry name" value="Isoleucyl-tRNA Synthetase, Domain 1"/>
    <property type="match status" value="1"/>
</dbReference>
<proteinExistence type="inferred from homology"/>
<dbReference type="InterPro" id="IPR014729">
    <property type="entry name" value="Rossmann-like_a/b/a_fold"/>
</dbReference>
<dbReference type="CDD" id="cd07958">
    <property type="entry name" value="Anticodon_Ia_Leu_BEm"/>
    <property type="match status" value="1"/>
</dbReference>
<dbReference type="InterPro" id="IPR013155">
    <property type="entry name" value="M/V/L/I-tRNA-synth_anticd-bd"/>
</dbReference>
<dbReference type="SUPFAM" id="SSF47323">
    <property type="entry name" value="Anticodon-binding domain of a subclass of class I aminoacyl-tRNA synthetases"/>
    <property type="match status" value="1"/>
</dbReference>
<dbReference type="GO" id="GO:0005524">
    <property type="term" value="F:ATP binding"/>
    <property type="evidence" value="ECO:0007669"/>
    <property type="project" value="UniProtKB-UniRule"/>
</dbReference>
<gene>
    <name evidence="10" type="primary">leuS</name>
    <name evidence="12" type="ORF">COV10_03125</name>
</gene>
<keyword evidence="6 10" id="KW-0067">ATP-binding</keyword>
<dbReference type="AlphaFoldDB" id="A0A2H0RE67"/>
<dbReference type="GO" id="GO:0005829">
    <property type="term" value="C:cytosol"/>
    <property type="evidence" value="ECO:0007669"/>
    <property type="project" value="TreeGrafter"/>
</dbReference>
<reference evidence="12 13" key="1">
    <citation type="submission" date="2017-09" db="EMBL/GenBank/DDBJ databases">
        <title>Depth-based differentiation of microbial function through sediment-hosted aquifers and enrichment of novel symbionts in the deep terrestrial subsurface.</title>
        <authorList>
            <person name="Probst A.J."/>
            <person name="Ladd B."/>
            <person name="Jarett J.K."/>
            <person name="Geller-Mcgrath D.E."/>
            <person name="Sieber C.M."/>
            <person name="Emerson J.B."/>
            <person name="Anantharaman K."/>
            <person name="Thomas B.C."/>
            <person name="Malmstrom R."/>
            <person name="Stieglmeier M."/>
            <person name="Klingl A."/>
            <person name="Woyke T."/>
            <person name="Ryan C.M."/>
            <person name="Banfield J.F."/>
        </authorList>
    </citation>
    <scope>NUCLEOTIDE SEQUENCE [LARGE SCALE GENOMIC DNA]</scope>
    <source>
        <strain evidence="12">CG10_big_fil_rev_8_21_14_0_10_51_16</strain>
    </source>
</reference>
<dbReference type="PANTHER" id="PTHR43740:SF2">
    <property type="entry name" value="LEUCINE--TRNA LIGASE, MITOCHONDRIAL"/>
    <property type="match status" value="1"/>
</dbReference>
<dbReference type="Pfam" id="PF09334">
    <property type="entry name" value="tRNA-synt_1g"/>
    <property type="match status" value="1"/>
</dbReference>
<dbReference type="InterPro" id="IPR002302">
    <property type="entry name" value="Leu-tRNA-ligase"/>
</dbReference>
<keyword evidence="4 10" id="KW-0547">Nucleotide-binding</keyword>
<dbReference type="FunFam" id="3.40.50.620:FF:000077">
    <property type="entry name" value="Leucine--tRNA ligase"/>
    <property type="match status" value="1"/>
</dbReference>
<dbReference type="PROSITE" id="PS00893">
    <property type="entry name" value="NUDIX_BOX"/>
    <property type="match status" value="1"/>
</dbReference>
<dbReference type="Gene3D" id="3.40.50.620">
    <property type="entry name" value="HUPs"/>
    <property type="match status" value="2"/>
</dbReference>
<keyword evidence="5" id="KW-0378">Hydrolase</keyword>
<dbReference type="Pfam" id="PF00133">
    <property type="entry name" value="tRNA-synt_1"/>
    <property type="match status" value="1"/>
</dbReference>
<comment type="similarity">
    <text evidence="1 10">Belongs to the class-I aminoacyl-tRNA synthetase family.</text>
</comment>
<organism evidence="12 13">
    <name type="scientific">Candidatus Vogelbacteria bacterium CG10_big_fil_rev_8_21_14_0_10_51_16</name>
    <dbReference type="NCBI Taxonomy" id="1975045"/>
    <lineage>
        <taxon>Bacteria</taxon>
        <taxon>Candidatus Vogeliibacteriota</taxon>
    </lineage>
</organism>
<evidence type="ECO:0000256" key="6">
    <source>
        <dbReference type="ARBA" id="ARBA00022840"/>
    </source>
</evidence>
<dbReference type="GO" id="GO:0006429">
    <property type="term" value="P:leucyl-tRNA aminoacylation"/>
    <property type="evidence" value="ECO:0007669"/>
    <property type="project" value="UniProtKB-UniRule"/>
</dbReference>
<evidence type="ECO:0000256" key="5">
    <source>
        <dbReference type="ARBA" id="ARBA00022801"/>
    </source>
</evidence>
<keyword evidence="8 10" id="KW-0030">Aminoacyl-tRNA synthetase</keyword>
<dbReference type="HAMAP" id="MF_00049_B">
    <property type="entry name" value="Leu_tRNA_synth_B"/>
    <property type="match status" value="1"/>
</dbReference>
<dbReference type="PANTHER" id="PTHR43740">
    <property type="entry name" value="LEUCYL-TRNA SYNTHETASE"/>
    <property type="match status" value="1"/>
</dbReference>
<dbReference type="InterPro" id="IPR015413">
    <property type="entry name" value="Methionyl/Leucyl_tRNA_Synth"/>
</dbReference>
<evidence type="ECO:0000256" key="1">
    <source>
        <dbReference type="ARBA" id="ARBA00005594"/>
    </source>
</evidence>
<dbReference type="InterPro" id="IPR020084">
    <property type="entry name" value="NUDIX_hydrolase_CS"/>
</dbReference>
<keyword evidence="3 10" id="KW-0436">Ligase</keyword>
<keyword evidence="7 10" id="KW-0648">Protein biosynthesis</keyword>
<dbReference type="PROSITE" id="PS51462">
    <property type="entry name" value="NUDIX"/>
    <property type="match status" value="1"/>
</dbReference>
<protein>
    <recommendedName>
        <fullName evidence="10">Leucine--tRNA ligase</fullName>
        <ecNumber evidence="10">6.1.1.4</ecNumber>
    </recommendedName>
    <alternativeName>
        <fullName evidence="10">Leucyl-tRNA synthetase</fullName>
        <shortName evidence="10">LeuRS</shortName>
    </alternativeName>
</protein>
<dbReference type="InterPro" id="IPR001412">
    <property type="entry name" value="aa-tRNA-synth_I_CS"/>
</dbReference>
<dbReference type="PRINTS" id="PR00985">
    <property type="entry name" value="TRNASYNTHLEU"/>
</dbReference>
<comment type="subcellular location">
    <subcellularLocation>
        <location evidence="10">Cytoplasm</location>
    </subcellularLocation>
</comment>
<evidence type="ECO:0000256" key="10">
    <source>
        <dbReference type="HAMAP-Rule" id="MF_00049"/>
    </source>
</evidence>
<evidence type="ECO:0000313" key="12">
    <source>
        <dbReference type="EMBL" id="PIR44851.1"/>
    </source>
</evidence>
<dbReference type="SUPFAM" id="SSF55811">
    <property type="entry name" value="Nudix"/>
    <property type="match status" value="1"/>
</dbReference>
<dbReference type="FunFam" id="3.40.50.620:FF:000056">
    <property type="entry name" value="Leucine--tRNA ligase"/>
    <property type="match status" value="1"/>
</dbReference>
<dbReference type="PROSITE" id="PS00178">
    <property type="entry name" value="AA_TRNA_LIGASE_I"/>
    <property type="match status" value="1"/>
</dbReference>
<dbReference type="EC" id="6.1.1.4" evidence="10"/>
<dbReference type="SUPFAM" id="SSF50677">
    <property type="entry name" value="ValRS/IleRS/LeuRS editing domain"/>
    <property type="match status" value="1"/>
</dbReference>
<dbReference type="Pfam" id="PF00293">
    <property type="entry name" value="NUDIX"/>
    <property type="match status" value="1"/>
</dbReference>
<dbReference type="InterPro" id="IPR000086">
    <property type="entry name" value="NUDIX_hydrolase_dom"/>
</dbReference>
<comment type="catalytic activity">
    <reaction evidence="9 10">
        <text>tRNA(Leu) + L-leucine + ATP = L-leucyl-tRNA(Leu) + AMP + diphosphate</text>
        <dbReference type="Rhea" id="RHEA:11688"/>
        <dbReference type="Rhea" id="RHEA-COMP:9613"/>
        <dbReference type="Rhea" id="RHEA-COMP:9622"/>
        <dbReference type="ChEBI" id="CHEBI:30616"/>
        <dbReference type="ChEBI" id="CHEBI:33019"/>
        <dbReference type="ChEBI" id="CHEBI:57427"/>
        <dbReference type="ChEBI" id="CHEBI:78442"/>
        <dbReference type="ChEBI" id="CHEBI:78494"/>
        <dbReference type="ChEBI" id="CHEBI:456215"/>
        <dbReference type="EC" id="6.1.1.4"/>
    </reaction>
</comment>
<dbReference type="InterPro" id="IPR009080">
    <property type="entry name" value="tRNAsynth_Ia_anticodon-bd"/>
</dbReference>
<dbReference type="InterPro" id="IPR025709">
    <property type="entry name" value="Leu_tRNA-synth_edit"/>
</dbReference>
<feature type="binding site" evidence="10">
    <location>
        <position position="738"/>
    </location>
    <ligand>
        <name>ATP</name>
        <dbReference type="ChEBI" id="CHEBI:30616"/>
    </ligand>
</feature>
<dbReference type="InterPro" id="IPR002300">
    <property type="entry name" value="aa-tRNA-synth_Ia"/>
</dbReference>
<dbReference type="InterPro" id="IPR009008">
    <property type="entry name" value="Val/Leu/Ile-tRNA-synth_edit"/>
</dbReference>
<dbReference type="CDD" id="cd00812">
    <property type="entry name" value="LeuRS_core"/>
    <property type="match status" value="1"/>
</dbReference>
<evidence type="ECO:0000256" key="2">
    <source>
        <dbReference type="ARBA" id="ARBA00022490"/>
    </source>
</evidence>
<evidence type="ECO:0000313" key="13">
    <source>
        <dbReference type="Proteomes" id="UP000228767"/>
    </source>
</evidence>
<dbReference type="Pfam" id="PF13603">
    <property type="entry name" value="tRNA-synt_1_2"/>
    <property type="match status" value="1"/>
</dbReference>
<dbReference type="GO" id="GO:0002161">
    <property type="term" value="F:aminoacyl-tRNA deacylase activity"/>
    <property type="evidence" value="ECO:0007669"/>
    <property type="project" value="InterPro"/>
</dbReference>
<dbReference type="CDD" id="cd02883">
    <property type="entry name" value="NUDIX_Hydrolase"/>
    <property type="match status" value="1"/>
</dbReference>
<comment type="caution">
    <text evidence="10">Lacks conserved residue(s) required for the propagation of feature annotation.</text>
</comment>
<dbReference type="SUPFAM" id="SSF52374">
    <property type="entry name" value="Nucleotidylyl transferase"/>
    <property type="match status" value="1"/>
</dbReference>
<dbReference type="Gene3D" id="3.90.740.10">
    <property type="entry name" value="Valyl/Leucyl/Isoleucyl-tRNA synthetase, editing domain"/>
    <property type="match status" value="1"/>
</dbReference>
<evidence type="ECO:0000259" key="11">
    <source>
        <dbReference type="PROSITE" id="PS51462"/>
    </source>
</evidence>
<dbReference type="InterPro" id="IPR015797">
    <property type="entry name" value="NUDIX_hydrolase-like_dom_sf"/>
</dbReference>
<feature type="domain" description="Nudix hydrolase" evidence="11">
    <location>
        <begin position="391"/>
        <end position="527"/>
    </location>
</feature>
<dbReference type="Pfam" id="PF08264">
    <property type="entry name" value="Anticodon_1"/>
    <property type="match status" value="1"/>
</dbReference>
<accession>A0A2H0RE67</accession>
<sequence length="956" mass="108792">MEAYDHKKIEEKWQEQWEKDQVYKTEDTSSKPKHYVLDMFPYPSGEGLHVGHPKGYIASDIYSRFKRMNGFNVLHPMGWDAFGLPAENFAIKNKVHPSAAVKKNIARFKEQLSIIGFDYDWSREINTTDPAYYKWTQWIFLKLLEKGLAFESHEPINWCPSCQTGLANEDLDGGRCERCDSEAEKKPMRQWVLKITDYADRLIKDLDLLDWPDSIKTAQRNWIGRSEGHEVEFTLANSTKHKAQSAEHKSIKVFTTRLDTIYGATYLVVAPENPFVESTKHKAQNSKEVQQYLDDCKKKTEIERTSVDKEKTGVELKGIKAINPATGEEISVWVADYVLGHYGTGAVMAVPAHDERDHAFAKKYGLPIKHVVMPHLVDYKVNPPRVDKPSKTRRNVHAIVFDPKENKYLILRNEKQGWDTIIIGGIEDGEDPVAAARREVEEESGYTNLIYKRTLGAPVQASYFAKHKDENRVAVTTGVYFELVGHKRVPITDEIADDNEVLWVDANHFVPGTMVNTEMPLWIERMMLSGDVAYTGEGVLSDSGEFSGLTSAEGRETIAKKIKAAPKTTYKLRDWVFSRQRYWGEPIPVIHCLLCGVVPVSEDDLPITLPPVEQYAPTGTGESPLANIDEWVNTVCPSCGGAGKRETNTMPQWAGSSWYYLRFMDPHNDRQLVSPQAEKYWSPVDVYVGGDHAVRHLIYARFWHKFLHDIGVVSTSEPFARLEFLGFILAEDGRKMAKRWGNVINPDDIVSTYGADSLRLYEMFMGPFENAIAWQTKSIIGVRRFLERIWSLREKVKNVETPPEEERLLHQTIKKAGEDIAEFKFNTAVSAMMILVNGVEKMGTISRSTYMALLRVLAPFAPHMAEELWQALGNTDSVHRSSWPVYDPAKLVSDEHVIAVQIDGKSRDTFITKEELDETSAREQALARPKMQKWLEGRTVTKVIYIPNKLINIVTG</sequence>
<dbReference type="Proteomes" id="UP000228767">
    <property type="component" value="Unassembled WGS sequence"/>
</dbReference>
<evidence type="ECO:0000256" key="4">
    <source>
        <dbReference type="ARBA" id="ARBA00022741"/>
    </source>
</evidence>
<name>A0A2H0RE67_9BACT</name>